<comment type="caution">
    <text evidence="1">The sequence shown here is derived from an EMBL/GenBank/DDBJ whole genome shotgun (WGS) entry which is preliminary data.</text>
</comment>
<dbReference type="InterPro" id="IPR032675">
    <property type="entry name" value="LRR_dom_sf"/>
</dbReference>
<dbReference type="SUPFAM" id="SSF52058">
    <property type="entry name" value="L domain-like"/>
    <property type="match status" value="1"/>
</dbReference>
<name>A0A8J4QC43_9ROSI</name>
<dbReference type="Gene3D" id="3.80.10.10">
    <property type="entry name" value="Ribonuclease Inhibitor"/>
    <property type="match status" value="1"/>
</dbReference>
<organism evidence="1 2">
    <name type="scientific">Castanea mollissima</name>
    <name type="common">Chinese chestnut</name>
    <dbReference type="NCBI Taxonomy" id="60419"/>
    <lineage>
        <taxon>Eukaryota</taxon>
        <taxon>Viridiplantae</taxon>
        <taxon>Streptophyta</taxon>
        <taxon>Embryophyta</taxon>
        <taxon>Tracheophyta</taxon>
        <taxon>Spermatophyta</taxon>
        <taxon>Magnoliopsida</taxon>
        <taxon>eudicotyledons</taxon>
        <taxon>Gunneridae</taxon>
        <taxon>Pentapetalae</taxon>
        <taxon>rosids</taxon>
        <taxon>fabids</taxon>
        <taxon>Fagales</taxon>
        <taxon>Fagaceae</taxon>
        <taxon>Castanea</taxon>
    </lineage>
</organism>
<sequence length="164" mass="18723">MVTTLHIVECPSIVSLPEEGLPTNLKELSLGGMTICKQVFEWGLHRLTSLTDLTICGNGFEDWLSFPKEEDAKMMLPLPTSLTVLSISKFPDIVFLSSKVFQNLSALERLRGYLLNSKKFLKFGDYICCCFRNKHTLFLPVLQQKLTSQLLKIPFKLQNFEDDF</sequence>
<evidence type="ECO:0000313" key="1">
    <source>
        <dbReference type="EMBL" id="KAF3947628.1"/>
    </source>
</evidence>
<dbReference type="OrthoDB" id="26890at2759"/>
<proteinExistence type="predicted"/>
<keyword evidence="2" id="KW-1185">Reference proteome</keyword>
<dbReference type="Proteomes" id="UP000737018">
    <property type="component" value="Unassembled WGS sequence"/>
</dbReference>
<reference evidence="1" key="1">
    <citation type="submission" date="2020-03" db="EMBL/GenBank/DDBJ databases">
        <title>Castanea mollissima Vanexum genome sequencing.</title>
        <authorList>
            <person name="Staton M."/>
        </authorList>
    </citation>
    <scope>NUCLEOTIDE SEQUENCE</scope>
    <source>
        <tissue evidence="1">Leaf</tissue>
    </source>
</reference>
<dbReference type="AlphaFoldDB" id="A0A8J4QC43"/>
<evidence type="ECO:0000313" key="2">
    <source>
        <dbReference type="Proteomes" id="UP000737018"/>
    </source>
</evidence>
<gene>
    <name evidence="1" type="ORF">CMV_026264</name>
</gene>
<dbReference type="EMBL" id="JRKL02007559">
    <property type="protein sequence ID" value="KAF3947628.1"/>
    <property type="molecule type" value="Genomic_DNA"/>
</dbReference>
<accession>A0A8J4QC43</accession>
<protein>
    <submittedName>
        <fullName evidence="1">Uncharacterized protein</fullName>
    </submittedName>
</protein>